<feature type="domain" description="Acyclic terpene utilisation N-terminal" evidence="1">
    <location>
        <begin position="1"/>
        <end position="405"/>
    </location>
</feature>
<evidence type="ECO:0000313" key="3">
    <source>
        <dbReference type="EMBL" id="KAK7096839.1"/>
    </source>
</evidence>
<feature type="domain" description="AtuA-like ferredoxin-fold" evidence="2">
    <location>
        <begin position="547"/>
        <end position="648"/>
    </location>
</feature>
<dbReference type="Proteomes" id="UP001374579">
    <property type="component" value="Unassembled WGS sequence"/>
</dbReference>
<proteinExistence type="predicted"/>
<evidence type="ECO:0000313" key="4">
    <source>
        <dbReference type="Proteomes" id="UP001374579"/>
    </source>
</evidence>
<sequence length="662" mass="72497">MSLLTASKHKHPELGYASDFISVSMAPFIKDIKKKGIKIITNAGGVNPSSCAKALQRVCEEAGIQMNIAVVSGDDLMPKADELKQQGFTDMFSGEWFPENVHSMNAYLGAGPIVRALDMGADVVITGRCVDSSLVLAPLIHQFGWTMDQHDLLAAGSLAGHLIECGPQCNGGIFTDWHKVHDWDNMGYPIIQCGEDGAFVLTKPPNTGGLVSWGTVAEQLMYEIDNPALYFLPDVVCDFSNVQIEELPQDAVIVSGATGNPPSGEYKVSATHLCGYRSTAVATVGGVRAADKGEKTARAILKRCRRIFHQLNLEDFTDANIELLGTEHMYGPHGRKHDTREIMMWLAVTHNQKKALEFFAREVAPAGTGMAPGLCGIVGGRPRVSPVLKLFSFLYPKSNVQVRVSTFRSPVLKLFSFLYPKSNVQVRVSTFRSPVLKLFSFLYPKSNVQVRVSTFRSPVLKLFSFLYPKSNVQVRVSTFRSPVLKLFSFLYPKSNVQVALEMNGAFVENYSAPSTPTKDYLKQAYPPTNGKGQETTDNLPVGDCVFRLEDLAFTRSGDKGNNANVGVIARHPVYLPFIRRALTAEAVEQYFAHLFENTDGDNVERFEAPGINAMNFVLHKVLGGGGIASLRSDPQGKALGQMLLDFEITGVPDLPNLAKNVP</sequence>
<dbReference type="PANTHER" id="PTHR47708">
    <property type="match status" value="1"/>
</dbReference>
<comment type="caution">
    <text evidence="3">The sequence shown here is derived from an EMBL/GenBank/DDBJ whole genome shotgun (WGS) entry which is preliminary data.</text>
</comment>
<protein>
    <submittedName>
        <fullName evidence="3">Uncharacterized protein</fullName>
    </submittedName>
</protein>
<name>A0AAN9B1B7_9CAEN</name>
<evidence type="ECO:0000259" key="2">
    <source>
        <dbReference type="Pfam" id="PF23544"/>
    </source>
</evidence>
<keyword evidence="4" id="KW-1185">Reference proteome</keyword>
<dbReference type="InterPro" id="IPR010839">
    <property type="entry name" value="AtuA_N"/>
</dbReference>
<dbReference type="InterPro" id="IPR056362">
    <property type="entry name" value="AtuA-like_ferredoxin_dom"/>
</dbReference>
<reference evidence="3 4" key="1">
    <citation type="submission" date="2024-02" db="EMBL/GenBank/DDBJ databases">
        <title>Chromosome-scale genome assembly of the rough periwinkle Littorina saxatilis.</title>
        <authorList>
            <person name="De Jode A."/>
            <person name="Faria R."/>
            <person name="Formenti G."/>
            <person name="Sims Y."/>
            <person name="Smith T.P."/>
            <person name="Tracey A."/>
            <person name="Wood J.M.D."/>
            <person name="Zagrodzka Z.B."/>
            <person name="Johannesson K."/>
            <person name="Butlin R.K."/>
            <person name="Leder E.H."/>
        </authorList>
    </citation>
    <scope>NUCLEOTIDE SEQUENCE [LARGE SCALE GENOMIC DNA]</scope>
    <source>
        <strain evidence="3">Snail1</strain>
        <tissue evidence="3">Muscle</tissue>
    </source>
</reference>
<accession>A0AAN9B1B7</accession>
<dbReference type="PANTHER" id="PTHR47708:SF2">
    <property type="entry name" value="SI:CH73-132F6.5"/>
    <property type="match status" value="1"/>
</dbReference>
<dbReference type="AlphaFoldDB" id="A0AAN9B1B7"/>
<dbReference type="Pfam" id="PF07287">
    <property type="entry name" value="AtuA"/>
    <property type="match status" value="1"/>
</dbReference>
<dbReference type="EMBL" id="JBAMIC010000013">
    <property type="protein sequence ID" value="KAK7096839.1"/>
    <property type="molecule type" value="Genomic_DNA"/>
</dbReference>
<organism evidence="3 4">
    <name type="scientific">Littorina saxatilis</name>
    <dbReference type="NCBI Taxonomy" id="31220"/>
    <lineage>
        <taxon>Eukaryota</taxon>
        <taxon>Metazoa</taxon>
        <taxon>Spiralia</taxon>
        <taxon>Lophotrochozoa</taxon>
        <taxon>Mollusca</taxon>
        <taxon>Gastropoda</taxon>
        <taxon>Caenogastropoda</taxon>
        <taxon>Littorinimorpha</taxon>
        <taxon>Littorinoidea</taxon>
        <taxon>Littorinidae</taxon>
        <taxon>Littorina</taxon>
    </lineage>
</organism>
<evidence type="ECO:0000259" key="1">
    <source>
        <dbReference type="Pfam" id="PF07287"/>
    </source>
</evidence>
<dbReference type="Pfam" id="PF23544">
    <property type="entry name" value="AtuA_ferredoxin"/>
    <property type="match status" value="1"/>
</dbReference>
<gene>
    <name evidence="3" type="ORF">V1264_003889</name>
</gene>